<dbReference type="InterPro" id="IPR039303">
    <property type="entry name" value="CCDC50"/>
</dbReference>
<evidence type="ECO:0000256" key="2">
    <source>
        <dbReference type="SAM" id="MobiDB-lite"/>
    </source>
</evidence>
<sequence length="572" mass="66371">MESSQENGGVLSTSSTNEEVKSTIPEGRVGQVCREWLIREDGNLAYRLQNEEIAQHYNENRSKNQLVRQDLPLARHLQHNEIVEAQKKYELYLQEQLDHDEMMARNIERKLWMEEEAAKRATEEADERLAKKLMEKEKAKQLKKRLAREKKQVEKLSAQIGADYPLDTNTTNYQNTMDSGSKRISHRIMTEDERELDLSEFCMPPPPGLTPDELKAFLEEQDAEIAQLLQHQEWKRNRNPTKEKLAMIEQQDFEIAKMLQKIEKERFKRIKERMRNGPKRMSIELTNQIDTPFRASTPISPTTESNEASEQNLYDIPENNLVNEHDVTYEEPLQVLLNHDRTHQSNLVQGFHNIAIDLDPTYKRRSMFYSTSRRSPNEILESCVDDSYDQFNPISILSSSSDFTGSVSVQKNGNLVERRHSLDIDHEERTSKSIKPIEINVCATGLRRNFNEDPISMIPSSSSSPPPLPPRDHSLHQNREYDFKMPTLAQFKEKATKNSPIFNNQNLLPPHHPQHPNRILNDSLSNSTSSSFFHSNQNNSPFVQGQRRIMMNAFAEKPRKSKHKSQETCQSQ</sequence>
<feature type="region of interest" description="Disordered" evidence="2">
    <location>
        <begin position="453"/>
        <end position="475"/>
    </location>
</feature>
<dbReference type="VEuPathDB" id="VectorBase:SSCA007507"/>
<dbReference type="EMBL" id="JXLN01001982">
    <property type="protein sequence ID" value="KPM02470.1"/>
    <property type="molecule type" value="Genomic_DNA"/>
</dbReference>
<feature type="region of interest" description="Disordered" evidence="2">
    <location>
        <begin position="505"/>
        <end position="540"/>
    </location>
</feature>
<feature type="coiled-coil region" evidence="1">
    <location>
        <begin position="104"/>
        <end position="159"/>
    </location>
</feature>
<name>A0A131ZWH9_SARSC</name>
<feature type="compositionally biased region" description="Low complexity" evidence="2">
    <location>
        <begin position="454"/>
        <end position="463"/>
    </location>
</feature>
<accession>A0A131ZWH9</accession>
<dbReference type="AlphaFoldDB" id="A0A131ZWH9"/>
<gene>
    <name evidence="4" type="ORF">QR98_0008840</name>
</gene>
<protein>
    <submittedName>
        <fullName evidence="4">Coiled-coil domain-containing protein 3</fullName>
    </submittedName>
</protein>
<evidence type="ECO:0000256" key="1">
    <source>
        <dbReference type="SAM" id="Coils"/>
    </source>
</evidence>
<evidence type="ECO:0000313" key="5">
    <source>
        <dbReference type="Proteomes" id="UP000616769"/>
    </source>
</evidence>
<evidence type="ECO:0000313" key="4">
    <source>
        <dbReference type="EMBL" id="KPM02470.1"/>
    </source>
</evidence>
<evidence type="ECO:0000259" key="3">
    <source>
        <dbReference type="Pfam" id="PF15295"/>
    </source>
</evidence>
<reference evidence="4 5" key="1">
    <citation type="journal article" date="2015" name="Parasit. Vectors">
        <title>Draft genome of the scabies mite.</title>
        <authorList>
            <person name="Rider S.D.Jr."/>
            <person name="Morgan M.S."/>
            <person name="Arlian L.G."/>
        </authorList>
    </citation>
    <scope>NUCLEOTIDE SEQUENCE [LARGE SCALE GENOMIC DNA]</scope>
    <source>
        <strain evidence="4">Arlian Lab</strain>
    </source>
</reference>
<feature type="compositionally biased region" description="Low complexity" evidence="2">
    <location>
        <begin position="521"/>
        <end position="540"/>
    </location>
</feature>
<dbReference type="PANTHER" id="PTHR22115">
    <property type="entry name" value="C3ORF6 PROTEIN-RELATED"/>
    <property type="match status" value="1"/>
</dbReference>
<feature type="domain" description="Coiled-coil" evidence="3">
    <location>
        <begin position="21"/>
        <end position="143"/>
    </location>
</feature>
<comment type="caution">
    <text evidence="4">The sequence shown here is derived from an EMBL/GenBank/DDBJ whole genome shotgun (WGS) entry which is preliminary data.</text>
</comment>
<dbReference type="PANTHER" id="PTHR22115:SF4">
    <property type="entry name" value="COILED-COIL DOMAIN-CONTAINING PROTEIN"/>
    <property type="match status" value="1"/>
</dbReference>
<dbReference type="OrthoDB" id="9994767at2759"/>
<dbReference type="InterPro" id="IPR029311">
    <property type="entry name" value="CCDC50_N"/>
</dbReference>
<feature type="region of interest" description="Disordered" evidence="2">
    <location>
        <begin position="1"/>
        <end position="23"/>
    </location>
</feature>
<proteinExistence type="predicted"/>
<keyword evidence="1" id="KW-0175">Coiled coil</keyword>
<dbReference type="Pfam" id="PF15295">
    <property type="entry name" value="CCDC50_N"/>
    <property type="match status" value="1"/>
</dbReference>
<dbReference type="Proteomes" id="UP000616769">
    <property type="component" value="Unassembled WGS sequence"/>
</dbReference>
<organism evidence="4 5">
    <name type="scientific">Sarcoptes scabiei</name>
    <name type="common">Itch mite</name>
    <name type="synonym">Acarus scabiei</name>
    <dbReference type="NCBI Taxonomy" id="52283"/>
    <lineage>
        <taxon>Eukaryota</taxon>
        <taxon>Metazoa</taxon>
        <taxon>Ecdysozoa</taxon>
        <taxon>Arthropoda</taxon>
        <taxon>Chelicerata</taxon>
        <taxon>Arachnida</taxon>
        <taxon>Acari</taxon>
        <taxon>Acariformes</taxon>
        <taxon>Sarcoptiformes</taxon>
        <taxon>Astigmata</taxon>
        <taxon>Psoroptidia</taxon>
        <taxon>Sarcoptoidea</taxon>
        <taxon>Sarcoptidae</taxon>
        <taxon>Sarcoptinae</taxon>
        <taxon>Sarcoptes</taxon>
    </lineage>
</organism>
<feature type="compositionally biased region" description="Polar residues" evidence="2">
    <location>
        <begin position="1"/>
        <end position="17"/>
    </location>
</feature>